<name>A0ABW4GL25_9ACTN</name>
<feature type="chain" id="PRO_5045575983" evidence="1">
    <location>
        <begin position="25"/>
        <end position="122"/>
    </location>
</feature>
<dbReference type="Proteomes" id="UP001597097">
    <property type="component" value="Unassembled WGS sequence"/>
</dbReference>
<dbReference type="EMBL" id="JBHUCM010000038">
    <property type="protein sequence ID" value="MFD1543486.1"/>
    <property type="molecule type" value="Genomic_DNA"/>
</dbReference>
<feature type="signal peptide" evidence="1">
    <location>
        <begin position="1"/>
        <end position="24"/>
    </location>
</feature>
<reference evidence="3" key="1">
    <citation type="journal article" date="2019" name="Int. J. Syst. Evol. Microbiol.">
        <title>The Global Catalogue of Microorganisms (GCM) 10K type strain sequencing project: providing services to taxonomists for standard genome sequencing and annotation.</title>
        <authorList>
            <consortium name="The Broad Institute Genomics Platform"/>
            <consortium name="The Broad Institute Genome Sequencing Center for Infectious Disease"/>
            <person name="Wu L."/>
            <person name="Ma J."/>
        </authorList>
    </citation>
    <scope>NUCLEOTIDE SEQUENCE [LARGE SCALE GENOMIC DNA]</scope>
    <source>
        <strain evidence="3">CGMCC 1.15399</strain>
    </source>
</reference>
<comment type="caution">
    <text evidence="2">The sequence shown here is derived from an EMBL/GenBank/DDBJ whole genome shotgun (WGS) entry which is preliminary data.</text>
</comment>
<evidence type="ECO:0000256" key="1">
    <source>
        <dbReference type="SAM" id="SignalP"/>
    </source>
</evidence>
<accession>A0ABW4GL25</accession>
<gene>
    <name evidence="2" type="ORF">ACFSJ0_41035</name>
</gene>
<evidence type="ECO:0000313" key="3">
    <source>
        <dbReference type="Proteomes" id="UP001597097"/>
    </source>
</evidence>
<organism evidence="2 3">
    <name type="scientific">Nonomuraea guangzhouensis</name>
    <dbReference type="NCBI Taxonomy" id="1291555"/>
    <lineage>
        <taxon>Bacteria</taxon>
        <taxon>Bacillati</taxon>
        <taxon>Actinomycetota</taxon>
        <taxon>Actinomycetes</taxon>
        <taxon>Streptosporangiales</taxon>
        <taxon>Streptosporangiaceae</taxon>
        <taxon>Nonomuraea</taxon>
    </lineage>
</organism>
<evidence type="ECO:0000313" key="2">
    <source>
        <dbReference type="EMBL" id="MFD1543486.1"/>
    </source>
</evidence>
<sequence length="122" mass="12847">MKALAAAFTSVAVLFMGTAPSASAATYTLLKQSSKNGVTARLWLNNQTRAIHAQGLGPRAGESARIDAYAGIILDQRIMRPGGGTTLDTKAFSIHPRRYSACAGSPAGGDWFICTAYYSFNG</sequence>
<proteinExistence type="predicted"/>
<keyword evidence="1" id="KW-0732">Signal</keyword>
<keyword evidence="3" id="KW-1185">Reference proteome</keyword>
<dbReference type="RefSeq" id="WP_219529737.1">
    <property type="nucleotide sequence ID" value="NZ_JAHKRM010000007.1"/>
</dbReference>
<protein>
    <submittedName>
        <fullName evidence="2">Uncharacterized protein</fullName>
    </submittedName>
</protein>